<name>A0ABU5DUG6_9PROT</name>
<feature type="domain" description="Response regulatory" evidence="11">
    <location>
        <begin position="6"/>
        <end position="120"/>
    </location>
</feature>
<dbReference type="Pfam" id="PF02518">
    <property type="entry name" value="HATPase_c"/>
    <property type="match status" value="1"/>
</dbReference>
<organism evidence="12 13">
    <name type="scientific">Dongia rigui</name>
    <dbReference type="NCBI Taxonomy" id="940149"/>
    <lineage>
        <taxon>Bacteria</taxon>
        <taxon>Pseudomonadati</taxon>
        <taxon>Pseudomonadota</taxon>
        <taxon>Alphaproteobacteria</taxon>
        <taxon>Rhodospirillales</taxon>
        <taxon>Dongiaceae</taxon>
        <taxon>Dongia</taxon>
    </lineage>
</organism>
<dbReference type="Pfam" id="PF00072">
    <property type="entry name" value="Response_reg"/>
    <property type="match status" value="1"/>
</dbReference>
<evidence type="ECO:0000259" key="10">
    <source>
        <dbReference type="PROSITE" id="PS50109"/>
    </source>
</evidence>
<dbReference type="Gene3D" id="3.30.450.20">
    <property type="entry name" value="PAS domain"/>
    <property type="match status" value="1"/>
</dbReference>
<dbReference type="Gene3D" id="3.40.50.2300">
    <property type="match status" value="1"/>
</dbReference>
<evidence type="ECO:0000256" key="5">
    <source>
        <dbReference type="ARBA" id="ARBA00022741"/>
    </source>
</evidence>
<evidence type="ECO:0000313" key="12">
    <source>
        <dbReference type="EMBL" id="MDY0870939.1"/>
    </source>
</evidence>
<dbReference type="InterPro" id="IPR036890">
    <property type="entry name" value="HATPase_C_sf"/>
</dbReference>
<evidence type="ECO:0000256" key="8">
    <source>
        <dbReference type="PROSITE-ProRule" id="PRU00169"/>
    </source>
</evidence>
<dbReference type="Proteomes" id="UP001271769">
    <property type="component" value="Unassembled WGS sequence"/>
</dbReference>
<dbReference type="CDD" id="cd00156">
    <property type="entry name" value="REC"/>
    <property type="match status" value="1"/>
</dbReference>
<dbReference type="SUPFAM" id="SSF55874">
    <property type="entry name" value="ATPase domain of HSP90 chaperone/DNA topoisomerase II/histidine kinase"/>
    <property type="match status" value="1"/>
</dbReference>
<feature type="coiled-coil region" evidence="9">
    <location>
        <begin position="121"/>
        <end position="159"/>
    </location>
</feature>
<feature type="domain" description="Histidine kinase" evidence="10">
    <location>
        <begin position="159"/>
        <end position="351"/>
    </location>
</feature>
<dbReference type="RefSeq" id="WP_320499310.1">
    <property type="nucleotide sequence ID" value="NZ_JAXCLX010000001.1"/>
</dbReference>
<feature type="modified residue" description="4-aspartylphosphate" evidence="8">
    <location>
        <position position="55"/>
    </location>
</feature>
<dbReference type="SUPFAM" id="SSF52172">
    <property type="entry name" value="CheY-like"/>
    <property type="match status" value="1"/>
</dbReference>
<dbReference type="SMART" id="SM00448">
    <property type="entry name" value="REC"/>
    <property type="match status" value="1"/>
</dbReference>
<dbReference type="GO" id="GO:0016301">
    <property type="term" value="F:kinase activity"/>
    <property type="evidence" value="ECO:0007669"/>
    <property type="project" value="UniProtKB-KW"/>
</dbReference>
<dbReference type="Gene3D" id="3.30.565.10">
    <property type="entry name" value="Histidine kinase-like ATPase, C-terminal domain"/>
    <property type="match status" value="1"/>
</dbReference>
<evidence type="ECO:0000256" key="7">
    <source>
        <dbReference type="ARBA" id="ARBA00022840"/>
    </source>
</evidence>
<proteinExistence type="predicted"/>
<keyword evidence="3 8" id="KW-0597">Phosphoprotein</keyword>
<evidence type="ECO:0000313" key="13">
    <source>
        <dbReference type="Proteomes" id="UP001271769"/>
    </source>
</evidence>
<dbReference type="InterPro" id="IPR003594">
    <property type="entry name" value="HATPase_dom"/>
</dbReference>
<dbReference type="PROSITE" id="PS50109">
    <property type="entry name" value="HIS_KIN"/>
    <property type="match status" value="1"/>
</dbReference>
<dbReference type="InterPro" id="IPR005467">
    <property type="entry name" value="His_kinase_dom"/>
</dbReference>
<dbReference type="InterPro" id="IPR011495">
    <property type="entry name" value="Sig_transdc_His_kin_sub2_dim/P"/>
</dbReference>
<keyword evidence="5" id="KW-0547">Nucleotide-binding</keyword>
<evidence type="ECO:0000256" key="4">
    <source>
        <dbReference type="ARBA" id="ARBA00022679"/>
    </source>
</evidence>
<protein>
    <recommendedName>
        <fullName evidence="2">histidine kinase</fullName>
        <ecNumber evidence="2">2.7.13.3</ecNumber>
    </recommendedName>
</protein>
<accession>A0ABU5DUG6</accession>
<dbReference type="EMBL" id="JAXCLX010000001">
    <property type="protein sequence ID" value="MDY0870939.1"/>
    <property type="molecule type" value="Genomic_DNA"/>
</dbReference>
<keyword evidence="4" id="KW-0808">Transferase</keyword>
<reference evidence="12 13" key="1">
    <citation type="journal article" date="2013" name="Antonie Van Leeuwenhoek">
        <title>Dongia rigui sp. nov., isolated from freshwater of a large wetland in Korea.</title>
        <authorList>
            <person name="Baik K.S."/>
            <person name="Hwang Y.M."/>
            <person name="Choi J.S."/>
            <person name="Kwon J."/>
            <person name="Seong C.N."/>
        </authorList>
    </citation>
    <scope>NUCLEOTIDE SEQUENCE [LARGE SCALE GENOMIC DNA]</scope>
    <source>
        <strain evidence="12 13">04SU4-P</strain>
    </source>
</reference>
<evidence type="ECO:0000259" key="11">
    <source>
        <dbReference type="PROSITE" id="PS50110"/>
    </source>
</evidence>
<dbReference type="InterPro" id="IPR001789">
    <property type="entry name" value="Sig_transdc_resp-reg_receiver"/>
</dbReference>
<dbReference type="PANTHER" id="PTHR41523:SF8">
    <property type="entry name" value="ETHYLENE RESPONSE SENSOR PROTEIN"/>
    <property type="match status" value="1"/>
</dbReference>
<evidence type="ECO:0000256" key="9">
    <source>
        <dbReference type="SAM" id="Coils"/>
    </source>
</evidence>
<gene>
    <name evidence="12" type="ORF">SMD31_03360</name>
</gene>
<evidence type="ECO:0000256" key="6">
    <source>
        <dbReference type="ARBA" id="ARBA00022777"/>
    </source>
</evidence>
<keyword evidence="9" id="KW-0175">Coiled coil</keyword>
<dbReference type="SMART" id="SM00387">
    <property type="entry name" value="HATPase_c"/>
    <property type="match status" value="1"/>
</dbReference>
<evidence type="ECO:0000256" key="3">
    <source>
        <dbReference type="ARBA" id="ARBA00022553"/>
    </source>
</evidence>
<dbReference type="PANTHER" id="PTHR41523">
    <property type="entry name" value="TWO-COMPONENT SYSTEM SENSOR PROTEIN"/>
    <property type="match status" value="1"/>
</dbReference>
<dbReference type="Pfam" id="PF07568">
    <property type="entry name" value="HisKA_2"/>
    <property type="match status" value="1"/>
</dbReference>
<evidence type="ECO:0000256" key="2">
    <source>
        <dbReference type="ARBA" id="ARBA00012438"/>
    </source>
</evidence>
<dbReference type="EC" id="2.7.13.3" evidence="2"/>
<keyword evidence="6 12" id="KW-0418">Kinase</keyword>
<dbReference type="InterPro" id="IPR011006">
    <property type="entry name" value="CheY-like_superfamily"/>
</dbReference>
<sequence>MTPRPHILYIDDDPGICRLVARELARHDIDTTVAHSGNDGLRLAAESAFEVVGLDHFMPGENGLEILAALTGLPHAPSVIYVTGSEDINIAVAALKSGASDFVVKDLQGSFLALLRKAIGTAVLQAQLRRAKEQAEAEMRAANERLERLTAKQSILLHEMNHRIGNSLQLITSMIRLQASSTQDAHAKDVLRQAAERVIAVAQVHQRLYTSDDIQHVQMRPYLTRLLEDQQLAAQDRGCNLAIDIDDVKLPTDRAISVGVIVTELVINALKYAYPDEGGPIVVKLAPIGDNKLVLSVEDEGVGQTGPAQSAKGTGVGSRIVDAMSRSLGADLQQSGDHGGFRSTLTFPHLLEQRREEAHAQ</sequence>
<keyword evidence="7" id="KW-0067">ATP-binding</keyword>
<comment type="catalytic activity">
    <reaction evidence="1">
        <text>ATP + protein L-histidine = ADP + protein N-phospho-L-histidine.</text>
        <dbReference type="EC" id="2.7.13.3"/>
    </reaction>
</comment>
<comment type="caution">
    <text evidence="12">The sequence shown here is derived from an EMBL/GenBank/DDBJ whole genome shotgun (WGS) entry which is preliminary data.</text>
</comment>
<evidence type="ECO:0000256" key="1">
    <source>
        <dbReference type="ARBA" id="ARBA00000085"/>
    </source>
</evidence>
<dbReference type="PROSITE" id="PS50110">
    <property type="entry name" value="RESPONSE_REGULATORY"/>
    <property type="match status" value="1"/>
</dbReference>
<keyword evidence="13" id="KW-1185">Reference proteome</keyword>